<evidence type="ECO:0000259" key="2">
    <source>
        <dbReference type="Pfam" id="PF00651"/>
    </source>
</evidence>
<feature type="region of interest" description="Disordered" evidence="1">
    <location>
        <begin position="27"/>
        <end position="146"/>
    </location>
</feature>
<feature type="compositionally biased region" description="Pro residues" evidence="1">
    <location>
        <begin position="106"/>
        <end position="123"/>
    </location>
</feature>
<dbReference type="InterPro" id="IPR011333">
    <property type="entry name" value="SKP1/BTB/POZ_sf"/>
</dbReference>
<dbReference type="Gene3D" id="3.30.710.10">
    <property type="entry name" value="Potassium Channel Kv1.1, Chain A"/>
    <property type="match status" value="1"/>
</dbReference>
<evidence type="ECO:0000313" key="3">
    <source>
        <dbReference type="EMBL" id="QRC94707.1"/>
    </source>
</evidence>
<dbReference type="OrthoDB" id="6359816at2759"/>
<gene>
    <name evidence="3" type="ORF">JI435_148640</name>
</gene>
<accession>A0A7U2I0C6</accession>
<dbReference type="Pfam" id="PF00651">
    <property type="entry name" value="BTB"/>
    <property type="match status" value="1"/>
</dbReference>
<dbReference type="AlphaFoldDB" id="A0A7U2I0C6"/>
<feature type="compositionally biased region" description="Low complexity" evidence="1">
    <location>
        <begin position="31"/>
        <end position="61"/>
    </location>
</feature>
<name>A0A7U2I0C6_PHANO</name>
<feature type="domain" description="BTB" evidence="2">
    <location>
        <begin position="158"/>
        <end position="234"/>
    </location>
</feature>
<dbReference type="SUPFAM" id="SSF54695">
    <property type="entry name" value="POZ domain"/>
    <property type="match status" value="1"/>
</dbReference>
<dbReference type="Proteomes" id="UP000663193">
    <property type="component" value="Chromosome 5"/>
</dbReference>
<keyword evidence="4" id="KW-1185">Reference proteome</keyword>
<dbReference type="VEuPathDB" id="FungiDB:JI435_148640"/>
<organism evidence="3 4">
    <name type="scientific">Phaeosphaeria nodorum (strain SN15 / ATCC MYA-4574 / FGSC 10173)</name>
    <name type="common">Glume blotch fungus</name>
    <name type="synonym">Parastagonospora nodorum</name>
    <dbReference type="NCBI Taxonomy" id="321614"/>
    <lineage>
        <taxon>Eukaryota</taxon>
        <taxon>Fungi</taxon>
        <taxon>Dikarya</taxon>
        <taxon>Ascomycota</taxon>
        <taxon>Pezizomycotina</taxon>
        <taxon>Dothideomycetes</taxon>
        <taxon>Pleosporomycetidae</taxon>
        <taxon>Pleosporales</taxon>
        <taxon>Pleosporineae</taxon>
        <taxon>Phaeosphaeriaceae</taxon>
        <taxon>Parastagonospora</taxon>
    </lineage>
</organism>
<proteinExistence type="predicted"/>
<dbReference type="OMA" id="HVDVYML"/>
<dbReference type="PANTHER" id="PTHR47843">
    <property type="entry name" value="BTB DOMAIN-CONTAINING PROTEIN-RELATED"/>
    <property type="match status" value="1"/>
</dbReference>
<dbReference type="EMBL" id="CP069027">
    <property type="protein sequence ID" value="QRC94707.1"/>
    <property type="molecule type" value="Genomic_DNA"/>
</dbReference>
<evidence type="ECO:0000256" key="1">
    <source>
        <dbReference type="SAM" id="MobiDB-lite"/>
    </source>
</evidence>
<dbReference type="InterPro" id="IPR000210">
    <property type="entry name" value="BTB/POZ_dom"/>
</dbReference>
<dbReference type="PANTHER" id="PTHR47843:SF5">
    <property type="entry name" value="BTB_POZ DOMAIN PROTEIN"/>
    <property type="match status" value="1"/>
</dbReference>
<sequence length="355" mass="39800">MFVTPMISVLPSDLYNCPRRYSVNKRAEANSRLSTTSSDASSLHRTSSTTSHASTSSSVSSPDTKKTQHRRTISGSSFSLPKAFQPFHKKVRSQSHSQPTSEPRQRLPPPPSPPQQRPRQPPPRPRRPSQEALQSKEPLVTLSPKRPVTLPAAPSFATQWQCSDLVVRCKTDMYHVDRTIMCYHSKWFARICAIMKTPKASKSVIDLSADDPDAVAAMMQYCYQLNYTDPSTDSNSVIDEVADLRPHVDIFMLAERYGVAGLKQLALEKFEALATTVLSMSGNERILLRAVRAIYEPSRRANADELRRVVIAICANHVQGFISGSNTTMALVFESMDELPEFRADLFEEMALRWK</sequence>
<reference evidence="4" key="1">
    <citation type="journal article" date="2021" name="BMC Genomics">
        <title>Chromosome-level genome assembly and manually-curated proteome of model necrotroph Parastagonospora nodorum Sn15 reveals a genome-wide trove of candidate effector homologs, and redundancy of virulence-related functions within an accessory chromosome.</title>
        <authorList>
            <person name="Bertazzoni S."/>
            <person name="Jones D.A.B."/>
            <person name="Phan H.T."/>
            <person name="Tan K.-C."/>
            <person name="Hane J.K."/>
        </authorList>
    </citation>
    <scope>NUCLEOTIDE SEQUENCE [LARGE SCALE GENOMIC DNA]</scope>
    <source>
        <strain evidence="4">SN15 / ATCC MYA-4574 / FGSC 10173)</strain>
    </source>
</reference>
<evidence type="ECO:0000313" key="4">
    <source>
        <dbReference type="Proteomes" id="UP000663193"/>
    </source>
</evidence>
<protein>
    <recommendedName>
        <fullName evidence="2">BTB domain-containing protein</fullName>
    </recommendedName>
</protein>